<accession>A0A1X6PAF9</accession>
<keyword evidence="2" id="KW-1133">Transmembrane helix</keyword>
<sequence>MCNVGTHEDPSRVDVGPQRGLWEAVRTVPMWHPSTSPSMIRHPPPSRRTLPLSSRPPLRPPPPPAAPLWPSKNYFAVHESQPSTAAARPRRARRARPLARRALAGGCPVNVFAAATVMRTCRSTPCELLCGATGATCQRTTLPRRWPASSRFFPPRCSVGRFARLGGLWLTGACGPGDRRMPRFRLSLLMCLCSCFCPVIVILCVRRFFCTTSCLYYIQKNTHSSCVQAPVLSC</sequence>
<feature type="non-terminal residue" evidence="3">
    <location>
        <position position="234"/>
    </location>
</feature>
<gene>
    <name evidence="3" type="ORF">BU14_0136s0013</name>
</gene>
<keyword evidence="4" id="KW-1185">Reference proteome</keyword>
<keyword evidence="2" id="KW-0812">Transmembrane</keyword>
<feature type="transmembrane region" description="Helical" evidence="2">
    <location>
        <begin position="186"/>
        <end position="209"/>
    </location>
</feature>
<feature type="compositionally biased region" description="Pro residues" evidence="1">
    <location>
        <begin position="57"/>
        <end position="66"/>
    </location>
</feature>
<feature type="region of interest" description="Disordered" evidence="1">
    <location>
        <begin position="32"/>
        <end position="66"/>
    </location>
</feature>
<name>A0A1X6PAF9_PORUM</name>
<proteinExistence type="predicted"/>
<dbReference type="EMBL" id="KV918830">
    <property type="protein sequence ID" value="OSX77716.1"/>
    <property type="molecule type" value="Genomic_DNA"/>
</dbReference>
<feature type="compositionally biased region" description="Low complexity" evidence="1">
    <location>
        <begin position="47"/>
        <end position="56"/>
    </location>
</feature>
<evidence type="ECO:0000256" key="1">
    <source>
        <dbReference type="SAM" id="MobiDB-lite"/>
    </source>
</evidence>
<evidence type="ECO:0000313" key="3">
    <source>
        <dbReference type="EMBL" id="OSX77716.1"/>
    </source>
</evidence>
<dbReference type="AlphaFoldDB" id="A0A1X6PAF9"/>
<keyword evidence="2" id="KW-0472">Membrane</keyword>
<dbReference type="Proteomes" id="UP000218209">
    <property type="component" value="Unassembled WGS sequence"/>
</dbReference>
<evidence type="ECO:0000313" key="4">
    <source>
        <dbReference type="Proteomes" id="UP000218209"/>
    </source>
</evidence>
<evidence type="ECO:0000256" key="2">
    <source>
        <dbReference type="SAM" id="Phobius"/>
    </source>
</evidence>
<organism evidence="3 4">
    <name type="scientific">Porphyra umbilicalis</name>
    <name type="common">Purple laver</name>
    <name type="synonym">Red alga</name>
    <dbReference type="NCBI Taxonomy" id="2786"/>
    <lineage>
        <taxon>Eukaryota</taxon>
        <taxon>Rhodophyta</taxon>
        <taxon>Bangiophyceae</taxon>
        <taxon>Bangiales</taxon>
        <taxon>Bangiaceae</taxon>
        <taxon>Porphyra</taxon>
    </lineage>
</organism>
<protein>
    <submittedName>
        <fullName evidence="3">Uncharacterized protein</fullName>
    </submittedName>
</protein>
<reference evidence="3 4" key="1">
    <citation type="submission" date="2017-03" db="EMBL/GenBank/DDBJ databases">
        <title>WGS assembly of Porphyra umbilicalis.</title>
        <authorList>
            <person name="Brawley S.H."/>
            <person name="Blouin N.A."/>
            <person name="Ficko-Blean E."/>
            <person name="Wheeler G.L."/>
            <person name="Lohr M."/>
            <person name="Goodson H.V."/>
            <person name="Jenkins J.W."/>
            <person name="Blaby-Haas C.E."/>
            <person name="Helliwell K.E."/>
            <person name="Chan C."/>
            <person name="Marriage T."/>
            <person name="Bhattacharya D."/>
            <person name="Klein A.S."/>
            <person name="Badis Y."/>
            <person name="Brodie J."/>
            <person name="Cao Y."/>
            <person name="Collen J."/>
            <person name="Dittami S.M."/>
            <person name="Gachon C.M."/>
            <person name="Green B.R."/>
            <person name="Karpowicz S."/>
            <person name="Kim J.W."/>
            <person name="Kudahl U."/>
            <person name="Lin S."/>
            <person name="Michel G."/>
            <person name="Mittag M."/>
            <person name="Olson B.J."/>
            <person name="Pangilinan J."/>
            <person name="Peng Y."/>
            <person name="Qiu H."/>
            <person name="Shu S."/>
            <person name="Singer J.T."/>
            <person name="Smith A.G."/>
            <person name="Sprecher B.N."/>
            <person name="Wagner V."/>
            <person name="Wang W."/>
            <person name="Wang Z.-Y."/>
            <person name="Yan J."/>
            <person name="Yarish C."/>
            <person name="Zoeuner-Riek S."/>
            <person name="Zhuang Y."/>
            <person name="Zou Y."/>
            <person name="Lindquist E.A."/>
            <person name="Grimwood J."/>
            <person name="Barry K."/>
            <person name="Rokhsar D.S."/>
            <person name="Schmutz J."/>
            <person name="Stiller J.W."/>
            <person name="Grossman A.R."/>
            <person name="Prochnik S.E."/>
        </authorList>
    </citation>
    <scope>NUCLEOTIDE SEQUENCE [LARGE SCALE GENOMIC DNA]</scope>
    <source>
        <strain evidence="3">4086291</strain>
    </source>
</reference>